<feature type="region of interest" description="Disordered" evidence="1">
    <location>
        <begin position="460"/>
        <end position="482"/>
    </location>
</feature>
<sequence length="482" mass="47873">MGAAVASQPGIAWAEDTTTESLSDATGAQQSTQPQEPQSPADPPAGDLASPAEQSPVSGTTTTIDNGSAPTVVVSSSGGALTSGDPEPEEVEPPTTDVPTAPTPTAPPPPAPVSQPDNGPVTPSGAAPTTSPEPAKGGSTAPLTPADPPGSSQRTAGGVDEDGTVSGTRTAAMNVDLPAAETFSMAAAEVADVAPVTTPPPSLVETLLSVPAALIAGAVNVVLNFIEPFVAPGGPFENAMLFGLLAWTRRQFNQTLVNRSPEIGQDISLTVDEDSAATVIGSLPATDEDGDTIVYSVHPDHGPSNGTVTIVGNQVSYTPDAGYAGADGFALTGTDAAAGFHVHAAGESHADTLTVTVTIRPDGENDAPVANADSGTVAEGGTVIVDVIDNDTDTDGTIDPATVVIGTTVNGTATANPDGTVSFTHNGTETTTASFTYTVKDNNGATSNSTTVTLAVTPVDDAPTAVNDSATPPRAPRSPSTC</sequence>
<accession>A0A1H6LLY3</accession>
<proteinExistence type="predicted"/>
<feature type="compositionally biased region" description="Low complexity" evidence="1">
    <location>
        <begin position="29"/>
        <end position="39"/>
    </location>
</feature>
<name>A0A1H6LLY3_MYCRU</name>
<keyword evidence="3" id="KW-1185">Reference proteome</keyword>
<dbReference type="Pfam" id="PF17963">
    <property type="entry name" value="Big_9"/>
    <property type="match status" value="2"/>
</dbReference>
<feature type="compositionally biased region" description="Polar residues" evidence="1">
    <location>
        <begin position="19"/>
        <end position="28"/>
    </location>
</feature>
<protein>
    <recommendedName>
        <fullName evidence="4">VCBS repeat-containing protein</fullName>
    </recommendedName>
</protein>
<evidence type="ECO:0000313" key="3">
    <source>
        <dbReference type="Proteomes" id="UP000182915"/>
    </source>
</evidence>
<dbReference type="Gene3D" id="2.60.40.3440">
    <property type="match status" value="1"/>
</dbReference>
<evidence type="ECO:0000313" key="2">
    <source>
        <dbReference type="EMBL" id="SEH87134.1"/>
    </source>
</evidence>
<dbReference type="Proteomes" id="UP000182915">
    <property type="component" value="Chromosome I"/>
</dbReference>
<dbReference type="STRING" id="370526.SAMN04489835_5111"/>
<organism evidence="2 3">
    <name type="scientific">Mycolicibacterium rutilum</name>
    <name type="common">Mycobacterium rutilum</name>
    <dbReference type="NCBI Taxonomy" id="370526"/>
    <lineage>
        <taxon>Bacteria</taxon>
        <taxon>Bacillati</taxon>
        <taxon>Actinomycetota</taxon>
        <taxon>Actinomycetes</taxon>
        <taxon>Mycobacteriales</taxon>
        <taxon>Mycobacteriaceae</taxon>
        <taxon>Mycolicibacterium</taxon>
    </lineage>
</organism>
<feature type="compositionally biased region" description="Polar residues" evidence="1">
    <location>
        <begin position="52"/>
        <end position="80"/>
    </location>
</feature>
<reference evidence="3" key="1">
    <citation type="submission" date="2016-10" db="EMBL/GenBank/DDBJ databases">
        <authorList>
            <person name="Varghese N."/>
            <person name="Submissions S."/>
        </authorList>
    </citation>
    <scope>NUCLEOTIDE SEQUENCE [LARGE SCALE GENOMIC DNA]</scope>
    <source>
        <strain evidence="3">DSM 45405</strain>
    </source>
</reference>
<feature type="region of interest" description="Disordered" evidence="1">
    <location>
        <begin position="1"/>
        <end position="166"/>
    </location>
</feature>
<gene>
    <name evidence="2" type="ORF">SAMN04489835_5111</name>
</gene>
<dbReference type="AlphaFoldDB" id="A0A1H6LLY3"/>
<feature type="compositionally biased region" description="Pro residues" evidence="1">
    <location>
        <begin position="101"/>
        <end position="113"/>
    </location>
</feature>
<evidence type="ECO:0008006" key="4">
    <source>
        <dbReference type="Google" id="ProtNLM"/>
    </source>
</evidence>
<dbReference type="EMBL" id="LT629971">
    <property type="protein sequence ID" value="SEH87134.1"/>
    <property type="molecule type" value="Genomic_DNA"/>
</dbReference>
<feature type="compositionally biased region" description="Low complexity" evidence="1">
    <location>
        <begin position="469"/>
        <end position="482"/>
    </location>
</feature>
<evidence type="ECO:0000256" key="1">
    <source>
        <dbReference type="SAM" id="MobiDB-lite"/>
    </source>
</evidence>